<comment type="caution">
    <text evidence="7">The sequence shown here is derived from an EMBL/GenBank/DDBJ whole genome shotgun (WGS) entry which is preliminary data.</text>
</comment>
<dbReference type="Pfam" id="PF04570">
    <property type="entry name" value="zf-FLZ"/>
    <property type="match status" value="1"/>
</dbReference>
<evidence type="ECO:0000313" key="8">
    <source>
        <dbReference type="Proteomes" id="UP001472677"/>
    </source>
</evidence>
<dbReference type="Proteomes" id="UP001472677">
    <property type="component" value="Unassembled WGS sequence"/>
</dbReference>
<evidence type="ECO:0000256" key="5">
    <source>
        <dbReference type="SAM" id="MobiDB-lite"/>
    </source>
</evidence>
<evidence type="ECO:0000256" key="3">
    <source>
        <dbReference type="ARBA" id="ARBA00022771"/>
    </source>
</evidence>
<evidence type="ECO:0000256" key="2">
    <source>
        <dbReference type="ARBA" id="ARBA00022723"/>
    </source>
</evidence>
<dbReference type="PROSITE" id="PS51795">
    <property type="entry name" value="ZF_FLZ"/>
    <property type="match status" value="1"/>
</dbReference>
<dbReference type="InterPro" id="IPR044181">
    <property type="entry name" value="FLZ17/18"/>
</dbReference>
<proteinExistence type="inferred from homology"/>
<evidence type="ECO:0000256" key="4">
    <source>
        <dbReference type="PROSITE-ProRule" id="PRU01131"/>
    </source>
</evidence>
<comment type="similarity">
    <text evidence="1">Belongs to the FLZ family.</text>
</comment>
<dbReference type="EMBL" id="JBBPBM010000067">
    <property type="protein sequence ID" value="KAK8514207.1"/>
    <property type="molecule type" value="Genomic_DNA"/>
</dbReference>
<keyword evidence="3" id="KW-0863">Zinc-finger</keyword>
<dbReference type="PANTHER" id="PTHR47847">
    <property type="entry name" value="FCS-LIKE ZINC FINGER 17"/>
    <property type="match status" value="1"/>
</dbReference>
<sequence length="175" mass="20039">MAPKLMSPFKQQEEDNGGEEGREKNPVHANFCKSSSVVVGLRILTQIPQCKKSVVVVKPALKITLPAASSKHRGDSDVRLPPDNRDSCFLKSCHLCNRNLSLDKEVFMYRGDQGFCSMECRGRQIVLDEMKELELSSYRHCNTVSGRRETRLLIEDLRRRNKSPRRNRNHWAIVS</sequence>
<evidence type="ECO:0000259" key="6">
    <source>
        <dbReference type="PROSITE" id="PS51795"/>
    </source>
</evidence>
<feature type="zinc finger region" description="FLZ-type" evidence="4">
    <location>
        <begin position="88"/>
        <end position="132"/>
    </location>
</feature>
<evidence type="ECO:0000313" key="7">
    <source>
        <dbReference type="EMBL" id="KAK8514207.1"/>
    </source>
</evidence>
<accession>A0ABR2C457</accession>
<dbReference type="PANTHER" id="PTHR47847:SF2">
    <property type="entry name" value="FCS-LIKE ZINC FINGER 17-RELATED"/>
    <property type="match status" value="1"/>
</dbReference>
<dbReference type="InterPro" id="IPR007650">
    <property type="entry name" value="Zf-FLZ_dom"/>
</dbReference>
<feature type="region of interest" description="Disordered" evidence="5">
    <location>
        <begin position="1"/>
        <end position="26"/>
    </location>
</feature>
<organism evidence="7 8">
    <name type="scientific">Hibiscus sabdariffa</name>
    <name type="common">roselle</name>
    <dbReference type="NCBI Taxonomy" id="183260"/>
    <lineage>
        <taxon>Eukaryota</taxon>
        <taxon>Viridiplantae</taxon>
        <taxon>Streptophyta</taxon>
        <taxon>Embryophyta</taxon>
        <taxon>Tracheophyta</taxon>
        <taxon>Spermatophyta</taxon>
        <taxon>Magnoliopsida</taxon>
        <taxon>eudicotyledons</taxon>
        <taxon>Gunneridae</taxon>
        <taxon>Pentapetalae</taxon>
        <taxon>rosids</taxon>
        <taxon>malvids</taxon>
        <taxon>Malvales</taxon>
        <taxon>Malvaceae</taxon>
        <taxon>Malvoideae</taxon>
        <taxon>Hibiscus</taxon>
    </lineage>
</organism>
<keyword evidence="3" id="KW-0862">Zinc</keyword>
<feature type="domain" description="FLZ-type" evidence="6">
    <location>
        <begin position="88"/>
        <end position="132"/>
    </location>
</feature>
<evidence type="ECO:0000256" key="1">
    <source>
        <dbReference type="ARBA" id="ARBA00009374"/>
    </source>
</evidence>
<gene>
    <name evidence="7" type="ORF">V6N12_008922</name>
</gene>
<keyword evidence="2" id="KW-0479">Metal-binding</keyword>
<reference evidence="7 8" key="1">
    <citation type="journal article" date="2024" name="G3 (Bethesda)">
        <title>Genome assembly of Hibiscus sabdariffa L. provides insights into metabolisms of medicinal natural products.</title>
        <authorList>
            <person name="Kim T."/>
        </authorList>
    </citation>
    <scope>NUCLEOTIDE SEQUENCE [LARGE SCALE GENOMIC DNA]</scope>
    <source>
        <strain evidence="7">TK-2024</strain>
        <tissue evidence="7">Old leaves</tissue>
    </source>
</reference>
<protein>
    <recommendedName>
        <fullName evidence="6">FLZ-type domain-containing protein</fullName>
    </recommendedName>
</protein>
<keyword evidence="8" id="KW-1185">Reference proteome</keyword>
<name>A0ABR2C457_9ROSI</name>